<gene>
    <name evidence="1" type="ORF">FTOL_13966</name>
</gene>
<reference evidence="1" key="1">
    <citation type="submission" date="2018-03" db="EMBL/GenBank/DDBJ databases">
        <authorList>
            <person name="Guldener U."/>
        </authorList>
    </citation>
    <scope>NUCLEOTIDE SEQUENCE</scope>
</reference>
<dbReference type="EMBL" id="ONZP01001267">
    <property type="protein sequence ID" value="SPJ93360.1"/>
    <property type="molecule type" value="Genomic_DNA"/>
</dbReference>
<organism evidence="1 2">
    <name type="scientific">Fusarium torulosum</name>
    <dbReference type="NCBI Taxonomy" id="33205"/>
    <lineage>
        <taxon>Eukaryota</taxon>
        <taxon>Fungi</taxon>
        <taxon>Dikarya</taxon>
        <taxon>Ascomycota</taxon>
        <taxon>Pezizomycotina</taxon>
        <taxon>Sordariomycetes</taxon>
        <taxon>Hypocreomycetidae</taxon>
        <taxon>Hypocreales</taxon>
        <taxon>Nectriaceae</taxon>
        <taxon>Fusarium</taxon>
    </lineage>
</organism>
<sequence length="13" mass="1509">MTGYTYITIIIGY</sequence>
<keyword evidence="2" id="KW-1185">Reference proteome</keyword>
<proteinExistence type="predicted"/>
<dbReference type="Proteomes" id="UP001187734">
    <property type="component" value="Unassembled WGS sequence"/>
</dbReference>
<protein>
    <submittedName>
        <fullName evidence="1">Uncharacterized protein</fullName>
    </submittedName>
</protein>
<evidence type="ECO:0000313" key="2">
    <source>
        <dbReference type="Proteomes" id="UP001187734"/>
    </source>
</evidence>
<comment type="caution">
    <text evidence="1">The sequence shown here is derived from an EMBL/GenBank/DDBJ whole genome shotgun (WGS) entry which is preliminary data.</text>
</comment>
<name>A0AAE8SQQ6_9HYPO</name>
<evidence type="ECO:0000313" key="1">
    <source>
        <dbReference type="EMBL" id="SPJ93360.1"/>
    </source>
</evidence>
<accession>A0AAE8SQQ6</accession>